<dbReference type="AlphaFoldDB" id="A0A0D3K3R0"/>
<dbReference type="RefSeq" id="XP_005782824.1">
    <property type="nucleotide sequence ID" value="XM_005782767.1"/>
</dbReference>
<feature type="region of interest" description="Disordered" evidence="1">
    <location>
        <begin position="199"/>
        <end position="238"/>
    </location>
</feature>
<evidence type="ECO:0000313" key="3">
    <source>
        <dbReference type="EnsemblProtists" id="EOD30395"/>
    </source>
</evidence>
<dbReference type="PaxDb" id="2903-EOD30395"/>
<feature type="transmembrane region" description="Helical" evidence="2">
    <location>
        <begin position="30"/>
        <end position="47"/>
    </location>
</feature>
<organism evidence="3 4">
    <name type="scientific">Emiliania huxleyi (strain CCMP1516)</name>
    <dbReference type="NCBI Taxonomy" id="280463"/>
    <lineage>
        <taxon>Eukaryota</taxon>
        <taxon>Haptista</taxon>
        <taxon>Haptophyta</taxon>
        <taxon>Prymnesiophyceae</taxon>
        <taxon>Isochrysidales</taxon>
        <taxon>Noelaerhabdaceae</taxon>
        <taxon>Emiliania</taxon>
    </lineage>
</organism>
<dbReference type="Proteomes" id="UP000013827">
    <property type="component" value="Unassembled WGS sequence"/>
</dbReference>
<sequence length="238" mass="25714">MAFILFGMAEFFTLLSLVKANDLTLVASLIIAFFLLLKILLDSVYVLTTMLPGLKLVAFFVGQVIFAVTLAIFYFDEIVDNYWFKTHGNYDLQDYVPGLNTFSDDGQPWAIPVRISLIFFFSTAATISFCSFAQCANELLFSPRPRGAAAGCLIDALGLGVVGAVAVTGATGRGGVDFAAYSTNARAVTAEDMDPLIALSAKPSDVDPESGGIAYKRLEPPQRPRPSKKQVESMRGAK</sequence>
<keyword evidence="2" id="KW-0472">Membrane</keyword>
<dbReference type="KEGG" id="ehx:EMIHUDRAFT_442526"/>
<protein>
    <recommendedName>
        <fullName evidence="5">Ion transport domain-containing protein</fullName>
    </recommendedName>
</protein>
<keyword evidence="4" id="KW-1185">Reference proteome</keyword>
<evidence type="ECO:0000256" key="1">
    <source>
        <dbReference type="SAM" id="MobiDB-lite"/>
    </source>
</evidence>
<proteinExistence type="predicted"/>
<accession>A0A0D3K3R0</accession>
<keyword evidence="2" id="KW-0812">Transmembrane</keyword>
<evidence type="ECO:0000256" key="2">
    <source>
        <dbReference type="SAM" id="Phobius"/>
    </source>
</evidence>
<feature type="transmembrane region" description="Helical" evidence="2">
    <location>
        <begin position="115"/>
        <end position="136"/>
    </location>
</feature>
<reference evidence="3" key="2">
    <citation type="submission" date="2024-10" db="UniProtKB">
        <authorList>
            <consortium name="EnsemblProtists"/>
        </authorList>
    </citation>
    <scope>IDENTIFICATION</scope>
</reference>
<evidence type="ECO:0000313" key="4">
    <source>
        <dbReference type="Proteomes" id="UP000013827"/>
    </source>
</evidence>
<feature type="transmembrane region" description="Helical" evidence="2">
    <location>
        <begin position="54"/>
        <end position="75"/>
    </location>
</feature>
<dbReference type="HOGENOM" id="CLU_101987_0_0_1"/>
<dbReference type="GeneID" id="17275667"/>
<name>A0A0D3K3R0_EMIH1</name>
<dbReference type="EnsemblProtists" id="EOD30395">
    <property type="protein sequence ID" value="EOD30395"/>
    <property type="gene ID" value="EMIHUDRAFT_442526"/>
</dbReference>
<reference evidence="4" key="1">
    <citation type="journal article" date="2013" name="Nature">
        <title>Pan genome of the phytoplankton Emiliania underpins its global distribution.</title>
        <authorList>
            <person name="Read B.A."/>
            <person name="Kegel J."/>
            <person name="Klute M.J."/>
            <person name="Kuo A."/>
            <person name="Lefebvre S.C."/>
            <person name="Maumus F."/>
            <person name="Mayer C."/>
            <person name="Miller J."/>
            <person name="Monier A."/>
            <person name="Salamov A."/>
            <person name="Young J."/>
            <person name="Aguilar M."/>
            <person name="Claverie J.M."/>
            <person name="Frickenhaus S."/>
            <person name="Gonzalez K."/>
            <person name="Herman E.K."/>
            <person name="Lin Y.C."/>
            <person name="Napier J."/>
            <person name="Ogata H."/>
            <person name="Sarno A.F."/>
            <person name="Shmutz J."/>
            <person name="Schroeder D."/>
            <person name="de Vargas C."/>
            <person name="Verret F."/>
            <person name="von Dassow P."/>
            <person name="Valentin K."/>
            <person name="Van de Peer Y."/>
            <person name="Wheeler G."/>
            <person name="Dacks J.B."/>
            <person name="Delwiche C.F."/>
            <person name="Dyhrman S.T."/>
            <person name="Glockner G."/>
            <person name="John U."/>
            <person name="Richards T."/>
            <person name="Worden A.Z."/>
            <person name="Zhang X."/>
            <person name="Grigoriev I.V."/>
            <person name="Allen A.E."/>
            <person name="Bidle K."/>
            <person name="Borodovsky M."/>
            <person name="Bowler C."/>
            <person name="Brownlee C."/>
            <person name="Cock J.M."/>
            <person name="Elias M."/>
            <person name="Gladyshev V.N."/>
            <person name="Groth M."/>
            <person name="Guda C."/>
            <person name="Hadaegh A."/>
            <person name="Iglesias-Rodriguez M.D."/>
            <person name="Jenkins J."/>
            <person name="Jones B.M."/>
            <person name="Lawson T."/>
            <person name="Leese F."/>
            <person name="Lindquist E."/>
            <person name="Lobanov A."/>
            <person name="Lomsadze A."/>
            <person name="Malik S.B."/>
            <person name="Marsh M.E."/>
            <person name="Mackinder L."/>
            <person name="Mock T."/>
            <person name="Mueller-Roeber B."/>
            <person name="Pagarete A."/>
            <person name="Parker M."/>
            <person name="Probert I."/>
            <person name="Quesneville H."/>
            <person name="Raines C."/>
            <person name="Rensing S.A."/>
            <person name="Riano-Pachon D.M."/>
            <person name="Richier S."/>
            <person name="Rokitta S."/>
            <person name="Shiraiwa Y."/>
            <person name="Soanes D.M."/>
            <person name="van der Giezen M."/>
            <person name="Wahlund T.M."/>
            <person name="Williams B."/>
            <person name="Wilson W."/>
            <person name="Wolfe G."/>
            <person name="Wurch L.L."/>
        </authorList>
    </citation>
    <scope>NUCLEOTIDE SEQUENCE</scope>
</reference>
<keyword evidence="2" id="KW-1133">Transmembrane helix</keyword>
<evidence type="ECO:0008006" key="5">
    <source>
        <dbReference type="Google" id="ProtNLM"/>
    </source>
</evidence>